<reference evidence="1" key="1">
    <citation type="submission" date="2024-06" db="EMBL/GenBank/DDBJ databases">
        <authorList>
            <person name="Coelho C."/>
            <person name="Bento M."/>
            <person name="Garcia E."/>
            <person name="Camelo A."/>
            <person name="Brandao I."/>
            <person name="Espirito Santo C."/>
            <person name="Trovao J."/>
            <person name="Verissimo A."/>
            <person name="Costa J."/>
            <person name="Tiago I."/>
        </authorList>
    </citation>
    <scope>NUCLEOTIDE SEQUENCE</scope>
    <source>
        <strain evidence="1">KWT182</strain>
    </source>
</reference>
<proteinExistence type="predicted"/>
<dbReference type="PANTHER" id="PTHR37489:SF1">
    <property type="entry name" value="DUF3500 DOMAIN-CONTAINING PROTEIN"/>
    <property type="match status" value="1"/>
</dbReference>
<gene>
    <name evidence="1" type="ORF">ABK905_11130</name>
</gene>
<organism evidence="1">
    <name type="scientific">Acerihabitans sp. KWT182</name>
    <dbReference type="NCBI Taxonomy" id="3157919"/>
    <lineage>
        <taxon>Bacteria</taxon>
        <taxon>Pseudomonadati</taxon>
        <taxon>Pseudomonadota</taxon>
        <taxon>Gammaproteobacteria</taxon>
        <taxon>Enterobacterales</taxon>
        <taxon>Pectobacteriaceae</taxon>
        <taxon>Acerihabitans</taxon>
    </lineage>
</organism>
<protein>
    <submittedName>
        <fullName evidence="1">DUF3500 domain-containing protein</fullName>
    </submittedName>
</protein>
<dbReference type="InterPro" id="IPR021889">
    <property type="entry name" value="DUF3500"/>
</dbReference>
<dbReference type="PANTHER" id="PTHR37489">
    <property type="entry name" value="DUF3500 DOMAIN-CONTAINING PROTEIN"/>
    <property type="match status" value="1"/>
</dbReference>
<name>A0AAU7QEF2_9GAMM</name>
<accession>A0AAU7QEF2</accession>
<dbReference type="AlphaFoldDB" id="A0AAU7QEF2"/>
<sequence>MSTISRPGRAVNGKRRGDMMASQNFRDYLMPDDAPRIAAARGVDLQTYGERMLSTEKARDLRAHWQTLLNEAFRGITVDGRVRQGLFELRDEGFEADGAVNAAEALMATLSDSQRARVLHAVDAREWRAWYNPEIPFNDYGVRLEFTSPQTQEAFLDLLQSCTSPKGYEKVRRLMDANHFLGELYGLNNIMNRWSFHFMIFGEPSAARPWGWSIYGHHVAFCCFILGRQLVIAPTFMGVEPNVIDRGDSGDCVLFTEEERLGLALMQSLSRDQQRRSTVYRLMEDPAMPPGRFNFADQRHLGGAPFRITVSFPWKGSAPRS</sequence>
<evidence type="ECO:0000313" key="1">
    <source>
        <dbReference type="EMBL" id="XBS71429.1"/>
    </source>
</evidence>
<dbReference type="Pfam" id="PF12006">
    <property type="entry name" value="DUF3500"/>
    <property type="match status" value="1"/>
</dbReference>
<dbReference type="EMBL" id="CP157947">
    <property type="protein sequence ID" value="XBS71429.1"/>
    <property type="molecule type" value="Genomic_DNA"/>
</dbReference>